<dbReference type="PANTHER" id="PTHR48080">
    <property type="entry name" value="D-GALACTONATE DEHYDRATASE-RELATED"/>
    <property type="match status" value="1"/>
</dbReference>
<dbReference type="SFLD" id="SFLDS00001">
    <property type="entry name" value="Enolase"/>
    <property type="match status" value="1"/>
</dbReference>
<dbReference type="SUPFAM" id="SSF51604">
    <property type="entry name" value="Enolase C-terminal domain-like"/>
    <property type="match status" value="1"/>
</dbReference>
<gene>
    <name evidence="2" type="ORF">ABH943_007957</name>
</gene>
<dbReference type="InterPro" id="IPR029017">
    <property type="entry name" value="Enolase-like_N"/>
</dbReference>
<reference evidence="2 3" key="1">
    <citation type="submission" date="2024-10" db="EMBL/GenBank/DDBJ databases">
        <authorList>
            <person name="Deangelis K."/>
            <person name="Huntemann M."/>
            <person name="Clum A."/>
            <person name="Wang J."/>
            <person name="Palaniappan K."/>
            <person name="Ritter S."/>
            <person name="Chen I.-M."/>
            <person name="Stamatis D."/>
            <person name="Reddy T."/>
            <person name="O'Malley R."/>
            <person name="Daum C."/>
            <person name="Ng V."/>
            <person name="Ivanova N."/>
            <person name="Kyrpides N."/>
            <person name="Woyke T."/>
        </authorList>
    </citation>
    <scope>NUCLEOTIDE SEQUENCE [LARGE SCALE GENOMIC DNA]</scope>
    <source>
        <strain evidence="2 3">GAS97</strain>
    </source>
</reference>
<dbReference type="InterPro" id="IPR013341">
    <property type="entry name" value="Mandelate_racemase_N_dom"/>
</dbReference>
<evidence type="ECO:0000259" key="1">
    <source>
        <dbReference type="SMART" id="SM00922"/>
    </source>
</evidence>
<organism evidence="2 3">
    <name type="scientific">Caballeronia udeis</name>
    <dbReference type="NCBI Taxonomy" id="1232866"/>
    <lineage>
        <taxon>Bacteria</taxon>
        <taxon>Pseudomonadati</taxon>
        <taxon>Pseudomonadota</taxon>
        <taxon>Betaproteobacteria</taxon>
        <taxon>Burkholderiales</taxon>
        <taxon>Burkholderiaceae</taxon>
        <taxon>Caballeronia</taxon>
    </lineage>
</organism>
<dbReference type="Gene3D" id="3.20.20.120">
    <property type="entry name" value="Enolase-like C-terminal domain"/>
    <property type="match status" value="1"/>
</dbReference>
<comment type="caution">
    <text evidence="2">The sequence shown here is derived from an EMBL/GenBank/DDBJ whole genome shotgun (WGS) entry which is preliminary data.</text>
</comment>
<dbReference type="EMBL" id="JBIYDN010000040">
    <property type="protein sequence ID" value="MFK4447918.1"/>
    <property type="molecule type" value="Genomic_DNA"/>
</dbReference>
<evidence type="ECO:0000313" key="3">
    <source>
        <dbReference type="Proteomes" id="UP001620514"/>
    </source>
</evidence>
<proteinExistence type="predicted"/>
<dbReference type="Pfam" id="PF02746">
    <property type="entry name" value="MR_MLE_N"/>
    <property type="match status" value="1"/>
</dbReference>
<dbReference type="SMART" id="SM00922">
    <property type="entry name" value="MR_MLE"/>
    <property type="match status" value="1"/>
</dbReference>
<dbReference type="InterPro" id="IPR036849">
    <property type="entry name" value="Enolase-like_C_sf"/>
</dbReference>
<dbReference type="Pfam" id="PF13378">
    <property type="entry name" value="MR_MLE_C"/>
    <property type="match status" value="1"/>
</dbReference>
<dbReference type="Proteomes" id="UP001620514">
    <property type="component" value="Unassembled WGS sequence"/>
</dbReference>
<dbReference type="GO" id="GO:0016829">
    <property type="term" value="F:lyase activity"/>
    <property type="evidence" value="ECO:0007669"/>
    <property type="project" value="UniProtKB-KW"/>
</dbReference>
<name>A0ABW8MW19_9BURK</name>
<dbReference type="SUPFAM" id="SSF54826">
    <property type="entry name" value="Enolase N-terminal domain-like"/>
    <property type="match status" value="1"/>
</dbReference>
<dbReference type="RefSeq" id="WP_404613844.1">
    <property type="nucleotide sequence ID" value="NZ_JBIYDN010000040.1"/>
</dbReference>
<keyword evidence="2" id="KW-0456">Lyase</keyword>
<reference evidence="2 3" key="2">
    <citation type="submission" date="2024-11" db="EMBL/GenBank/DDBJ databases">
        <title>Using genomics to understand microbial adaptation to soil warming.</title>
        <authorList>
            <person name="Deangelis K.M. PhD."/>
        </authorList>
    </citation>
    <scope>NUCLEOTIDE SEQUENCE [LARGE SCALE GENOMIC DNA]</scope>
    <source>
        <strain evidence="2 3">GAS97</strain>
    </source>
</reference>
<dbReference type="EC" id="4.2.1.171" evidence="2"/>
<dbReference type="InterPro" id="IPR029065">
    <property type="entry name" value="Enolase_C-like"/>
</dbReference>
<dbReference type="InterPro" id="IPR034593">
    <property type="entry name" value="DgoD-like"/>
</dbReference>
<dbReference type="SFLD" id="SFLDG00180">
    <property type="entry name" value="muconate_cycloisomerase"/>
    <property type="match status" value="1"/>
</dbReference>
<evidence type="ECO:0000313" key="2">
    <source>
        <dbReference type="EMBL" id="MFK4447918.1"/>
    </source>
</evidence>
<sequence>MKISRIDVYNFDLTYVHGVLTLSGGREISSLPSTLVRITSDSGHKGWGEICPLGSAYLPQHAGGARAALELLAPALIGLDPTNLAAINDTMDRVLSGHAYAKSPIDVACWDLTGKVWGASVADMLGGVRQSRFPLYFAVPLGSPEEMSKYVLARREEGVHCFQLKIGGDPREDGVRAKHVVESTGSEDIVIGDANCGWGVNDAIVAARAMENLPRFYFEQPCATMDECIEVRKHTTLPMVYDEVVNDPATLIRAVREGGAGAFNLKVSKVGGLTKAKLMRDLAQDLGLQVTVEDCWGGDVVSAASAHIAASTRKKALLSVSFMNDWVNEHVAGYQPRSKDNFGCAPSAPGLGIDVDVQALGQPLYTFGA</sequence>
<dbReference type="Gene3D" id="3.30.390.10">
    <property type="entry name" value="Enolase-like, N-terminal domain"/>
    <property type="match status" value="1"/>
</dbReference>
<protein>
    <submittedName>
        <fullName evidence="2">L-alanine-DL-glutamate epimerase-like enolase superfamily enzyme</fullName>
        <ecNumber evidence="2">4.2.1.171</ecNumber>
    </submittedName>
</protein>
<feature type="domain" description="Mandelate racemase/muconate lactonizing enzyme C-terminal" evidence="1">
    <location>
        <begin position="144"/>
        <end position="238"/>
    </location>
</feature>
<dbReference type="InterPro" id="IPR013342">
    <property type="entry name" value="Mandelate_racemase_C"/>
</dbReference>
<accession>A0ABW8MW19</accession>
<keyword evidence="3" id="KW-1185">Reference proteome</keyword>